<evidence type="ECO:0000313" key="2">
    <source>
        <dbReference type="Proteomes" id="UP000053573"/>
    </source>
</evidence>
<dbReference type="Proteomes" id="UP000053573">
    <property type="component" value="Unassembled WGS sequence"/>
</dbReference>
<gene>
    <name evidence="1" type="ORF">EMPG_16304</name>
</gene>
<comment type="caution">
    <text evidence="1">The sequence shown here is derived from an EMBL/GenBank/DDBJ whole genome shotgun (WGS) entry which is preliminary data.</text>
</comment>
<proteinExistence type="predicted"/>
<accession>A0A0H1BGB7</accession>
<evidence type="ECO:0000313" key="1">
    <source>
        <dbReference type="EMBL" id="KLJ08246.1"/>
    </source>
</evidence>
<name>A0A0H1BGB7_9EURO</name>
<keyword evidence="2" id="KW-1185">Reference proteome</keyword>
<reference evidence="2" key="1">
    <citation type="journal article" date="2015" name="PLoS Genet.">
        <title>The dynamic genome and transcriptome of the human fungal pathogen Blastomyces and close relative Emmonsia.</title>
        <authorList>
            <person name="Munoz J.F."/>
            <person name="Gauthier G.M."/>
            <person name="Desjardins C.A."/>
            <person name="Gallo J.E."/>
            <person name="Holder J."/>
            <person name="Sullivan T.D."/>
            <person name="Marty A.J."/>
            <person name="Carmen J.C."/>
            <person name="Chen Z."/>
            <person name="Ding L."/>
            <person name="Gujja S."/>
            <person name="Magrini V."/>
            <person name="Misas E."/>
            <person name="Mitreva M."/>
            <person name="Priest M."/>
            <person name="Saif S."/>
            <person name="Whiston E.A."/>
            <person name="Young S."/>
            <person name="Zeng Q."/>
            <person name="Goldman W.E."/>
            <person name="Mardis E.R."/>
            <person name="Taylor J.W."/>
            <person name="McEwen J.G."/>
            <person name="Clay O.K."/>
            <person name="Klein B.S."/>
            <person name="Cuomo C.A."/>
        </authorList>
    </citation>
    <scope>NUCLEOTIDE SEQUENCE [LARGE SCALE GENOMIC DNA]</scope>
    <source>
        <strain evidence="2">UAMH 139</strain>
    </source>
</reference>
<dbReference type="AlphaFoldDB" id="A0A0H1BGB7"/>
<organism evidence="1 2">
    <name type="scientific">Blastomyces silverae</name>
    <dbReference type="NCBI Taxonomy" id="2060906"/>
    <lineage>
        <taxon>Eukaryota</taxon>
        <taxon>Fungi</taxon>
        <taxon>Dikarya</taxon>
        <taxon>Ascomycota</taxon>
        <taxon>Pezizomycotina</taxon>
        <taxon>Eurotiomycetes</taxon>
        <taxon>Eurotiomycetidae</taxon>
        <taxon>Onygenales</taxon>
        <taxon>Ajellomycetaceae</taxon>
        <taxon>Blastomyces</taxon>
    </lineage>
</organism>
<sequence>MGFNMPGFWDVSLAYPARTESRYCQRVLPGSSRILGSYLALGRRNSILLSSKKISASSEFAGPVIDIMTVHLYLAIRGMDFEE</sequence>
<protein>
    <submittedName>
        <fullName evidence="1">Uncharacterized protein</fullName>
    </submittedName>
</protein>
<dbReference type="EMBL" id="LDEV01002633">
    <property type="protein sequence ID" value="KLJ08246.1"/>
    <property type="molecule type" value="Genomic_DNA"/>
</dbReference>